<evidence type="ECO:0000256" key="1">
    <source>
        <dbReference type="ARBA" id="ARBA00022729"/>
    </source>
</evidence>
<proteinExistence type="predicted"/>
<organism evidence="3 4">
    <name type="scientific">Candidatus Cryptobacteroides intestinavium</name>
    <dbReference type="NCBI Taxonomy" id="2840766"/>
    <lineage>
        <taxon>Bacteria</taxon>
        <taxon>Pseudomonadati</taxon>
        <taxon>Bacteroidota</taxon>
        <taxon>Bacteroidia</taxon>
        <taxon>Bacteroidales</taxon>
        <taxon>Candidatus Cryptobacteroides</taxon>
    </lineage>
</organism>
<feature type="chain" id="PRO_5038388229" description="Outer membrane lipoprotein carrier protein LolA" evidence="2">
    <location>
        <begin position="21"/>
        <end position="203"/>
    </location>
</feature>
<protein>
    <recommendedName>
        <fullName evidence="5">Outer membrane lipoprotein carrier protein LolA</fullName>
    </recommendedName>
</protein>
<dbReference type="Gene3D" id="2.50.20.10">
    <property type="entry name" value="Lipoprotein localisation LolA/LolB/LppX"/>
    <property type="match status" value="1"/>
</dbReference>
<dbReference type="InterPro" id="IPR029046">
    <property type="entry name" value="LolA/LolB/LppX"/>
</dbReference>
<name>A0A9D9ETC2_9BACT</name>
<accession>A0A9D9ETC2</accession>
<dbReference type="EMBL" id="JADIMI010000081">
    <property type="protein sequence ID" value="MBO8452923.1"/>
    <property type="molecule type" value="Genomic_DNA"/>
</dbReference>
<feature type="signal peptide" evidence="2">
    <location>
        <begin position="1"/>
        <end position="20"/>
    </location>
</feature>
<evidence type="ECO:0000313" key="4">
    <source>
        <dbReference type="Proteomes" id="UP000823661"/>
    </source>
</evidence>
<evidence type="ECO:0008006" key="5">
    <source>
        <dbReference type="Google" id="ProtNLM"/>
    </source>
</evidence>
<evidence type="ECO:0000313" key="3">
    <source>
        <dbReference type="EMBL" id="MBO8452923.1"/>
    </source>
</evidence>
<keyword evidence="1 2" id="KW-0732">Signal</keyword>
<comment type="caution">
    <text evidence="3">The sequence shown here is derived from an EMBL/GenBank/DDBJ whole genome shotgun (WGS) entry which is preliminary data.</text>
</comment>
<evidence type="ECO:0000256" key="2">
    <source>
        <dbReference type="SAM" id="SignalP"/>
    </source>
</evidence>
<sequence length="203" mass="22472">MKQVLPTILLLLIPVLSVRADDGWTPVRDVPSLVSRFSEASSLVRSIECRFHQKKYVDVLVGTAESDGFYGYYAPDSVVIEYVSPDRYTITVTGDEIRYASAGMLTVRKLSSDRRLSGLADIMRTGGIPDPDRLDAFDIEAYENSSCYMFVISGPGLRKGGLEVVADRNDMSLVSFRLLEGGNDYTEFSFSDKVILRASSADE</sequence>
<gene>
    <name evidence="3" type="ORF">IAC06_08620</name>
</gene>
<dbReference type="SUPFAM" id="SSF89392">
    <property type="entry name" value="Prokaryotic lipoproteins and lipoprotein localization factors"/>
    <property type="match status" value="1"/>
</dbReference>
<reference evidence="3" key="2">
    <citation type="journal article" date="2021" name="PeerJ">
        <title>Extensive microbial diversity within the chicken gut microbiome revealed by metagenomics and culture.</title>
        <authorList>
            <person name="Gilroy R."/>
            <person name="Ravi A."/>
            <person name="Getino M."/>
            <person name="Pursley I."/>
            <person name="Horton D.L."/>
            <person name="Alikhan N.F."/>
            <person name="Baker D."/>
            <person name="Gharbi K."/>
            <person name="Hall N."/>
            <person name="Watson M."/>
            <person name="Adriaenssens E.M."/>
            <person name="Foster-Nyarko E."/>
            <person name="Jarju S."/>
            <person name="Secka A."/>
            <person name="Antonio M."/>
            <person name="Oren A."/>
            <person name="Chaudhuri R.R."/>
            <person name="La Ragione R."/>
            <person name="Hildebrand F."/>
            <person name="Pallen M.J."/>
        </authorList>
    </citation>
    <scope>NUCLEOTIDE SEQUENCE</scope>
    <source>
        <strain evidence="3">B1-20833</strain>
    </source>
</reference>
<reference evidence="3" key="1">
    <citation type="submission" date="2020-10" db="EMBL/GenBank/DDBJ databases">
        <authorList>
            <person name="Gilroy R."/>
        </authorList>
    </citation>
    <scope>NUCLEOTIDE SEQUENCE</scope>
    <source>
        <strain evidence="3">B1-20833</strain>
    </source>
</reference>
<dbReference type="AlphaFoldDB" id="A0A9D9ETC2"/>
<dbReference type="Proteomes" id="UP000823661">
    <property type="component" value="Unassembled WGS sequence"/>
</dbReference>